<evidence type="ECO:0000313" key="4">
    <source>
        <dbReference type="Proteomes" id="UP000193648"/>
    </source>
</evidence>
<dbReference type="RefSeq" id="XP_021886031.1">
    <property type="nucleotide sequence ID" value="XM_022027431.1"/>
</dbReference>
<feature type="transmembrane region" description="Helical" evidence="2">
    <location>
        <begin position="6"/>
        <end position="27"/>
    </location>
</feature>
<dbReference type="Proteomes" id="UP000193648">
    <property type="component" value="Unassembled WGS sequence"/>
</dbReference>
<accession>A0A1Y2H1D8</accession>
<comment type="caution">
    <text evidence="3">The sequence shown here is derived from an EMBL/GenBank/DDBJ whole genome shotgun (WGS) entry which is preliminary data.</text>
</comment>
<feature type="region of interest" description="Disordered" evidence="1">
    <location>
        <begin position="162"/>
        <end position="181"/>
    </location>
</feature>
<dbReference type="GeneID" id="33569274"/>
<dbReference type="AlphaFoldDB" id="A0A1Y2H1D8"/>
<dbReference type="OrthoDB" id="2420332at2759"/>
<gene>
    <name evidence="3" type="ORF">BCR41DRAFT_383183</name>
</gene>
<evidence type="ECO:0000313" key="3">
    <source>
        <dbReference type="EMBL" id="ORZ28346.1"/>
    </source>
</evidence>
<protein>
    <submittedName>
        <fullName evidence="3">Uncharacterized protein</fullName>
    </submittedName>
</protein>
<name>A0A1Y2H1D8_9FUNG</name>
<keyword evidence="2" id="KW-0812">Transmembrane</keyword>
<keyword evidence="2" id="KW-0472">Membrane</keyword>
<evidence type="ECO:0000256" key="1">
    <source>
        <dbReference type="SAM" id="MobiDB-lite"/>
    </source>
</evidence>
<sequence length="181" mass="20311">MPGQAAIYISALVALLGLFGTFGYFFIYRKIRKEMKVWHEYEHEAHQRRQEAIEKNLPPIYIDHQHDPRCVYEDEIPSQYEDTQGEEGSQAIPRRAVSPTGSVIVVVPNPTIDELEIAMPQQPPPSYHADTHRQSHYWAYQSPEQTPTSIATIATAGVISSSETPHYSVGSPSSLTNTTST</sequence>
<evidence type="ECO:0000256" key="2">
    <source>
        <dbReference type="SAM" id="Phobius"/>
    </source>
</evidence>
<keyword evidence="4" id="KW-1185">Reference proteome</keyword>
<organism evidence="3 4">
    <name type="scientific">Lobosporangium transversale</name>
    <dbReference type="NCBI Taxonomy" id="64571"/>
    <lineage>
        <taxon>Eukaryota</taxon>
        <taxon>Fungi</taxon>
        <taxon>Fungi incertae sedis</taxon>
        <taxon>Mucoromycota</taxon>
        <taxon>Mortierellomycotina</taxon>
        <taxon>Mortierellomycetes</taxon>
        <taxon>Mortierellales</taxon>
        <taxon>Mortierellaceae</taxon>
        <taxon>Lobosporangium</taxon>
    </lineage>
</organism>
<dbReference type="InParanoid" id="A0A1Y2H1D8"/>
<keyword evidence="2" id="KW-1133">Transmembrane helix</keyword>
<proteinExistence type="predicted"/>
<reference evidence="3 4" key="1">
    <citation type="submission" date="2016-07" db="EMBL/GenBank/DDBJ databases">
        <title>Pervasive Adenine N6-methylation of Active Genes in Fungi.</title>
        <authorList>
            <consortium name="DOE Joint Genome Institute"/>
            <person name="Mondo S.J."/>
            <person name="Dannebaum R.O."/>
            <person name="Kuo R.C."/>
            <person name="Labutti K."/>
            <person name="Haridas S."/>
            <person name="Kuo A."/>
            <person name="Salamov A."/>
            <person name="Ahrendt S.R."/>
            <person name="Lipzen A."/>
            <person name="Sullivan W."/>
            <person name="Andreopoulos W.B."/>
            <person name="Clum A."/>
            <person name="Lindquist E."/>
            <person name="Daum C."/>
            <person name="Ramamoorthy G.K."/>
            <person name="Gryganskyi A."/>
            <person name="Culley D."/>
            <person name="Magnuson J.K."/>
            <person name="James T.Y."/>
            <person name="O'Malley M.A."/>
            <person name="Stajich J.E."/>
            <person name="Spatafora J.W."/>
            <person name="Visel A."/>
            <person name="Grigoriev I.V."/>
        </authorList>
    </citation>
    <scope>NUCLEOTIDE SEQUENCE [LARGE SCALE GENOMIC DNA]</scope>
    <source>
        <strain evidence="3 4">NRRL 3116</strain>
    </source>
</reference>
<dbReference type="EMBL" id="MCFF01000002">
    <property type="protein sequence ID" value="ORZ28346.1"/>
    <property type="molecule type" value="Genomic_DNA"/>
</dbReference>